<dbReference type="Gramene" id="rna19507">
    <property type="protein sequence ID" value="RHN70876.1"/>
    <property type="gene ID" value="gene19507"/>
</dbReference>
<evidence type="ECO:0000313" key="2">
    <source>
        <dbReference type="Proteomes" id="UP000265566"/>
    </source>
</evidence>
<proteinExistence type="predicted"/>
<gene>
    <name evidence="1" type="ORF">MtrunA17_Chr3g0140241</name>
</gene>
<dbReference type="EMBL" id="PSQE01000003">
    <property type="protein sequence ID" value="RHN70876.1"/>
    <property type="molecule type" value="Genomic_DNA"/>
</dbReference>
<protein>
    <submittedName>
        <fullName evidence="1">Uncharacterized protein</fullName>
    </submittedName>
</protein>
<name>A0A396IYP2_MEDTR</name>
<dbReference type="AlphaFoldDB" id="A0A396IYP2"/>
<dbReference type="Proteomes" id="UP000265566">
    <property type="component" value="Chromosome 3"/>
</dbReference>
<comment type="caution">
    <text evidence="1">The sequence shown here is derived from an EMBL/GenBank/DDBJ whole genome shotgun (WGS) entry which is preliminary data.</text>
</comment>
<accession>A0A396IYP2</accession>
<sequence length="56" mass="6493">MAFAPWVITREVNLFFFLENKKEGGDFNLQMKVRTALCVSTIPLSKEEWVNKGQVM</sequence>
<organism evidence="1 2">
    <name type="scientific">Medicago truncatula</name>
    <name type="common">Barrel medic</name>
    <name type="synonym">Medicago tribuloides</name>
    <dbReference type="NCBI Taxonomy" id="3880"/>
    <lineage>
        <taxon>Eukaryota</taxon>
        <taxon>Viridiplantae</taxon>
        <taxon>Streptophyta</taxon>
        <taxon>Embryophyta</taxon>
        <taxon>Tracheophyta</taxon>
        <taxon>Spermatophyta</taxon>
        <taxon>Magnoliopsida</taxon>
        <taxon>eudicotyledons</taxon>
        <taxon>Gunneridae</taxon>
        <taxon>Pentapetalae</taxon>
        <taxon>rosids</taxon>
        <taxon>fabids</taxon>
        <taxon>Fabales</taxon>
        <taxon>Fabaceae</taxon>
        <taxon>Papilionoideae</taxon>
        <taxon>50 kb inversion clade</taxon>
        <taxon>NPAAA clade</taxon>
        <taxon>Hologalegina</taxon>
        <taxon>IRL clade</taxon>
        <taxon>Trifolieae</taxon>
        <taxon>Medicago</taxon>
    </lineage>
</organism>
<evidence type="ECO:0000313" key="1">
    <source>
        <dbReference type="EMBL" id="RHN70876.1"/>
    </source>
</evidence>
<reference evidence="2" key="1">
    <citation type="journal article" date="2018" name="Nat. Plants">
        <title>Whole-genome landscape of Medicago truncatula symbiotic genes.</title>
        <authorList>
            <person name="Pecrix Y."/>
            <person name="Staton S.E."/>
            <person name="Sallet E."/>
            <person name="Lelandais-Briere C."/>
            <person name="Moreau S."/>
            <person name="Carrere S."/>
            <person name="Blein T."/>
            <person name="Jardinaud M.F."/>
            <person name="Latrasse D."/>
            <person name="Zouine M."/>
            <person name="Zahm M."/>
            <person name="Kreplak J."/>
            <person name="Mayjonade B."/>
            <person name="Satge C."/>
            <person name="Perez M."/>
            <person name="Cauet S."/>
            <person name="Marande W."/>
            <person name="Chantry-Darmon C."/>
            <person name="Lopez-Roques C."/>
            <person name="Bouchez O."/>
            <person name="Berard A."/>
            <person name="Debelle F."/>
            <person name="Munos S."/>
            <person name="Bendahmane A."/>
            <person name="Berges H."/>
            <person name="Niebel A."/>
            <person name="Buitink J."/>
            <person name="Frugier F."/>
            <person name="Benhamed M."/>
            <person name="Crespi M."/>
            <person name="Gouzy J."/>
            <person name="Gamas P."/>
        </authorList>
    </citation>
    <scope>NUCLEOTIDE SEQUENCE [LARGE SCALE GENOMIC DNA]</scope>
    <source>
        <strain evidence="2">cv. Jemalong A17</strain>
    </source>
</reference>